<evidence type="ECO:0000256" key="5">
    <source>
        <dbReference type="SAM" id="MobiDB-lite"/>
    </source>
</evidence>
<protein>
    <submittedName>
        <fullName evidence="7">NAC protein</fullName>
    </submittedName>
</protein>
<dbReference type="PROSITE" id="PS51005">
    <property type="entry name" value="NAC"/>
    <property type="match status" value="1"/>
</dbReference>
<evidence type="ECO:0000256" key="2">
    <source>
        <dbReference type="ARBA" id="ARBA00023125"/>
    </source>
</evidence>
<evidence type="ECO:0000256" key="1">
    <source>
        <dbReference type="ARBA" id="ARBA00023015"/>
    </source>
</evidence>
<proteinExistence type="evidence at transcript level"/>
<keyword evidence="3" id="KW-0804">Transcription</keyword>
<accession>A0A4Y1P031</accession>
<keyword evidence="2" id="KW-0238">DNA-binding</keyword>
<evidence type="ECO:0000313" key="7">
    <source>
        <dbReference type="EMBL" id="AXU39983.1"/>
    </source>
</evidence>
<dbReference type="Pfam" id="PF02365">
    <property type="entry name" value="NAM"/>
    <property type="match status" value="1"/>
</dbReference>
<dbReference type="SUPFAM" id="SSF101941">
    <property type="entry name" value="NAC domain"/>
    <property type="match status" value="1"/>
</dbReference>
<dbReference type="GO" id="GO:0003677">
    <property type="term" value="F:DNA binding"/>
    <property type="evidence" value="ECO:0007669"/>
    <property type="project" value="UniProtKB-KW"/>
</dbReference>
<feature type="domain" description="NAC" evidence="6">
    <location>
        <begin position="13"/>
        <end position="152"/>
    </location>
</feature>
<keyword evidence="4" id="KW-0539">Nucleus</keyword>
<reference evidence="7" key="1">
    <citation type="submission" date="2017-06" db="EMBL/GenBank/DDBJ databases">
        <authorList>
            <person name="Zhang Y.-N."/>
        </authorList>
    </citation>
    <scope>NUCLEOTIDE SEQUENCE</scope>
</reference>
<dbReference type="PANTHER" id="PTHR31744:SF93">
    <property type="entry name" value="NAC DOMAIN-CONTAINING PROTEIN"/>
    <property type="match status" value="1"/>
</dbReference>
<dbReference type="InterPro" id="IPR036093">
    <property type="entry name" value="NAC_dom_sf"/>
</dbReference>
<dbReference type="Gene3D" id="2.170.150.80">
    <property type="entry name" value="NAC domain"/>
    <property type="match status" value="1"/>
</dbReference>
<organism evidence="7">
    <name type="scientific">Lilium pumilum</name>
    <dbReference type="NCBI Taxonomy" id="82327"/>
    <lineage>
        <taxon>Eukaryota</taxon>
        <taxon>Viridiplantae</taxon>
        <taxon>Streptophyta</taxon>
        <taxon>Embryophyta</taxon>
        <taxon>Tracheophyta</taxon>
        <taxon>Spermatophyta</taxon>
        <taxon>Magnoliopsida</taxon>
        <taxon>Liliopsida</taxon>
        <taxon>Liliales</taxon>
        <taxon>Liliaceae</taxon>
        <taxon>Lilium</taxon>
    </lineage>
</organism>
<dbReference type="InterPro" id="IPR003441">
    <property type="entry name" value="NAC-dom"/>
</dbReference>
<dbReference type="GO" id="GO:0006355">
    <property type="term" value="P:regulation of DNA-templated transcription"/>
    <property type="evidence" value="ECO:0007669"/>
    <property type="project" value="InterPro"/>
</dbReference>
<dbReference type="PANTHER" id="PTHR31744">
    <property type="entry name" value="PROTEIN CUP-SHAPED COTYLEDON 2-RELATED"/>
    <property type="match status" value="1"/>
</dbReference>
<evidence type="ECO:0000256" key="3">
    <source>
        <dbReference type="ARBA" id="ARBA00023163"/>
    </source>
</evidence>
<dbReference type="AlphaFoldDB" id="A0A4Y1P031"/>
<evidence type="ECO:0000256" key="4">
    <source>
        <dbReference type="ARBA" id="ARBA00023242"/>
    </source>
</evidence>
<dbReference type="EMBL" id="MF398193">
    <property type="protein sequence ID" value="AXU39983.1"/>
    <property type="molecule type" value="mRNA"/>
</dbReference>
<feature type="compositionally biased region" description="Polar residues" evidence="5">
    <location>
        <begin position="174"/>
        <end position="183"/>
    </location>
</feature>
<evidence type="ECO:0000259" key="6">
    <source>
        <dbReference type="PROSITE" id="PS51005"/>
    </source>
</evidence>
<sequence length="194" mass="21728">MQSLVRNGVLLRLPPGFRFHPTDEDLVVHYLRRKVLSLPLPSSIIPEIELANFSPWDLPGCSTEERYFFNFKYPRRMNRAAGSGYWRATGKEKAVLDGGRVVMGIRKTLVFYQGKGLNGRRTEWVMHEYRLIGAGENTGCVRGWVLCRVFAKRKTAAVGRDDDGCQLNGYIEQQPSPASSEVSCVTDGGEEGGD</sequence>
<name>A0A4Y1P031_9LILI</name>
<feature type="region of interest" description="Disordered" evidence="5">
    <location>
        <begin position="174"/>
        <end position="194"/>
    </location>
</feature>
<keyword evidence="1" id="KW-0805">Transcription regulation</keyword>